<evidence type="ECO:0000313" key="4">
    <source>
        <dbReference type="Proteomes" id="UP000298416"/>
    </source>
</evidence>
<comment type="caution">
    <text evidence="3">The sequence shown here is derived from an EMBL/GenBank/DDBJ whole genome shotgun (WGS) entry which is preliminary data.</text>
</comment>
<reference evidence="3" key="2">
    <citation type="submission" date="2020-08" db="EMBL/GenBank/DDBJ databases">
        <title>Plant Genome Project.</title>
        <authorList>
            <person name="Zhang R.-G."/>
        </authorList>
    </citation>
    <scope>NUCLEOTIDE SEQUENCE</scope>
    <source>
        <strain evidence="3">Huo1</strain>
        <tissue evidence="3">Leaf</tissue>
    </source>
</reference>
<feature type="chain" id="PRO_5036469017" evidence="2">
    <location>
        <begin position="31"/>
        <end position="167"/>
    </location>
</feature>
<evidence type="ECO:0000256" key="1">
    <source>
        <dbReference type="SAM" id="MobiDB-lite"/>
    </source>
</evidence>
<feature type="signal peptide" evidence="2">
    <location>
        <begin position="1"/>
        <end position="30"/>
    </location>
</feature>
<evidence type="ECO:0000313" key="3">
    <source>
        <dbReference type="EMBL" id="KAG6429535.1"/>
    </source>
</evidence>
<feature type="region of interest" description="Disordered" evidence="1">
    <location>
        <begin position="75"/>
        <end position="106"/>
    </location>
</feature>
<name>A0A8X8YCP4_SALSN</name>
<dbReference type="AlphaFoldDB" id="A0A8X8YCP4"/>
<keyword evidence="4" id="KW-1185">Reference proteome</keyword>
<proteinExistence type="predicted"/>
<feature type="compositionally biased region" description="Basic residues" evidence="1">
    <location>
        <begin position="75"/>
        <end position="96"/>
    </location>
</feature>
<sequence length="167" mass="18055">MAATTMATVVGAVVLLYYVVSCWISAAAEGEDSAGGDCSKSKSRPLKKRLLRNIAAARNGETRIVNLYQPTKAKAKKAPIFTRRRRPAAGIQKRKPSSMSNANSSAEDVAANAVSKRYERLLALSTKAVKGKGACEAEVHPLRCYILGVKPIKNCFRASQTRSLPQF</sequence>
<dbReference type="EMBL" id="PNBA02000003">
    <property type="protein sequence ID" value="KAG6429535.1"/>
    <property type="molecule type" value="Genomic_DNA"/>
</dbReference>
<evidence type="ECO:0000256" key="2">
    <source>
        <dbReference type="SAM" id="SignalP"/>
    </source>
</evidence>
<dbReference type="Proteomes" id="UP000298416">
    <property type="component" value="Unassembled WGS sequence"/>
</dbReference>
<gene>
    <name evidence="3" type="ORF">SASPL_107587</name>
</gene>
<feature type="compositionally biased region" description="Polar residues" evidence="1">
    <location>
        <begin position="97"/>
        <end position="106"/>
    </location>
</feature>
<protein>
    <submittedName>
        <fullName evidence="3">Uncharacterized protein</fullName>
    </submittedName>
</protein>
<accession>A0A8X8YCP4</accession>
<reference evidence="3" key="1">
    <citation type="submission" date="2018-01" db="EMBL/GenBank/DDBJ databases">
        <authorList>
            <person name="Mao J.F."/>
        </authorList>
    </citation>
    <scope>NUCLEOTIDE SEQUENCE</scope>
    <source>
        <strain evidence="3">Huo1</strain>
        <tissue evidence="3">Leaf</tissue>
    </source>
</reference>
<keyword evidence="2" id="KW-0732">Signal</keyword>
<organism evidence="3">
    <name type="scientific">Salvia splendens</name>
    <name type="common">Scarlet sage</name>
    <dbReference type="NCBI Taxonomy" id="180675"/>
    <lineage>
        <taxon>Eukaryota</taxon>
        <taxon>Viridiplantae</taxon>
        <taxon>Streptophyta</taxon>
        <taxon>Embryophyta</taxon>
        <taxon>Tracheophyta</taxon>
        <taxon>Spermatophyta</taxon>
        <taxon>Magnoliopsida</taxon>
        <taxon>eudicotyledons</taxon>
        <taxon>Gunneridae</taxon>
        <taxon>Pentapetalae</taxon>
        <taxon>asterids</taxon>
        <taxon>lamiids</taxon>
        <taxon>Lamiales</taxon>
        <taxon>Lamiaceae</taxon>
        <taxon>Nepetoideae</taxon>
        <taxon>Mentheae</taxon>
        <taxon>Salviinae</taxon>
        <taxon>Salvia</taxon>
        <taxon>Salvia subgen. Calosphace</taxon>
        <taxon>core Calosphace</taxon>
    </lineage>
</organism>